<comment type="cofactor">
    <cofactor evidence="1">
        <name>heme</name>
        <dbReference type="ChEBI" id="CHEBI:30413"/>
    </cofactor>
</comment>
<proteinExistence type="inferred from homology"/>
<dbReference type="GO" id="GO:0036199">
    <property type="term" value="F:cholest-4-en-3-one 26-monooxygenase activity"/>
    <property type="evidence" value="ECO:0007669"/>
    <property type="project" value="TreeGrafter"/>
</dbReference>
<dbReference type="InterPro" id="IPR036396">
    <property type="entry name" value="Cyt_P450_sf"/>
</dbReference>
<gene>
    <name evidence="9" type="ORF">EBN03_22570</name>
</gene>
<dbReference type="InterPro" id="IPR002397">
    <property type="entry name" value="Cyt_P450_B"/>
</dbReference>
<evidence type="ECO:0000256" key="4">
    <source>
        <dbReference type="ARBA" id="ARBA00022723"/>
    </source>
</evidence>
<dbReference type="SUPFAM" id="SSF48264">
    <property type="entry name" value="Cytochrome P450"/>
    <property type="match status" value="1"/>
</dbReference>
<evidence type="ECO:0000256" key="7">
    <source>
        <dbReference type="ARBA" id="ARBA00023033"/>
    </source>
</evidence>
<dbReference type="CDD" id="cd11033">
    <property type="entry name" value="CYP142-like"/>
    <property type="match status" value="1"/>
</dbReference>
<dbReference type="GO" id="GO:0008395">
    <property type="term" value="F:steroid hydroxylase activity"/>
    <property type="evidence" value="ECO:0007669"/>
    <property type="project" value="TreeGrafter"/>
</dbReference>
<dbReference type="PRINTS" id="PR00359">
    <property type="entry name" value="BP450"/>
</dbReference>
<evidence type="ECO:0000313" key="9">
    <source>
        <dbReference type="EMBL" id="RMI30440.1"/>
    </source>
</evidence>
<keyword evidence="3 8" id="KW-0349">Heme</keyword>
<evidence type="ECO:0000313" key="10">
    <source>
        <dbReference type="Proteomes" id="UP000279275"/>
    </source>
</evidence>
<dbReference type="FunFam" id="1.10.630.10:FF:000018">
    <property type="entry name" value="Cytochrome P450 monooxygenase"/>
    <property type="match status" value="1"/>
</dbReference>
<dbReference type="GO" id="GO:0005506">
    <property type="term" value="F:iron ion binding"/>
    <property type="evidence" value="ECO:0007669"/>
    <property type="project" value="InterPro"/>
</dbReference>
<evidence type="ECO:0000256" key="1">
    <source>
        <dbReference type="ARBA" id="ARBA00001971"/>
    </source>
</evidence>
<dbReference type="EMBL" id="RFFH01000010">
    <property type="protein sequence ID" value="RMI30440.1"/>
    <property type="molecule type" value="Genomic_DNA"/>
</dbReference>
<dbReference type="Gene3D" id="1.10.630.10">
    <property type="entry name" value="Cytochrome P450"/>
    <property type="match status" value="1"/>
</dbReference>
<dbReference type="AlphaFoldDB" id="A0A3M2L134"/>
<dbReference type="InterPro" id="IPR017972">
    <property type="entry name" value="Cyt_P450_CS"/>
</dbReference>
<dbReference type="PANTHER" id="PTHR46696">
    <property type="entry name" value="P450, PUTATIVE (EUROFUNG)-RELATED"/>
    <property type="match status" value="1"/>
</dbReference>
<evidence type="ECO:0000256" key="6">
    <source>
        <dbReference type="ARBA" id="ARBA00023004"/>
    </source>
</evidence>
<dbReference type="PROSITE" id="PS00086">
    <property type="entry name" value="CYTOCHROME_P450"/>
    <property type="match status" value="1"/>
</dbReference>
<keyword evidence="7 8" id="KW-0503">Monooxygenase</keyword>
<dbReference type="PANTHER" id="PTHR46696:SF4">
    <property type="entry name" value="BIOTIN BIOSYNTHESIS CYTOCHROME P450"/>
    <property type="match status" value="1"/>
</dbReference>
<dbReference type="InterPro" id="IPR001128">
    <property type="entry name" value="Cyt_P450"/>
</dbReference>
<evidence type="ECO:0000256" key="2">
    <source>
        <dbReference type="ARBA" id="ARBA00010617"/>
    </source>
</evidence>
<dbReference type="GO" id="GO:0020037">
    <property type="term" value="F:heme binding"/>
    <property type="evidence" value="ECO:0007669"/>
    <property type="project" value="InterPro"/>
</dbReference>
<name>A0A3M2L134_9NOCA</name>
<dbReference type="GO" id="GO:0006707">
    <property type="term" value="P:cholesterol catabolic process"/>
    <property type="evidence" value="ECO:0007669"/>
    <property type="project" value="TreeGrafter"/>
</dbReference>
<evidence type="ECO:0000256" key="3">
    <source>
        <dbReference type="ARBA" id="ARBA00022617"/>
    </source>
</evidence>
<reference evidence="9 10" key="1">
    <citation type="submission" date="2018-10" db="EMBL/GenBank/DDBJ databases">
        <title>Isolation from cow dung.</title>
        <authorList>
            <person name="Ling L."/>
        </authorList>
    </citation>
    <scope>NUCLEOTIDE SEQUENCE [LARGE SCALE GENOMIC DNA]</scope>
    <source>
        <strain evidence="9 10">NEAU-LL90</strain>
    </source>
</reference>
<dbReference type="Proteomes" id="UP000279275">
    <property type="component" value="Unassembled WGS sequence"/>
</dbReference>
<keyword evidence="5 8" id="KW-0560">Oxidoreductase</keyword>
<protein>
    <submittedName>
        <fullName evidence="9">Cytochrome P450</fullName>
    </submittedName>
</protein>
<accession>A0A3M2L134</accession>
<comment type="similarity">
    <text evidence="2 8">Belongs to the cytochrome P450 family.</text>
</comment>
<dbReference type="Pfam" id="PF00067">
    <property type="entry name" value="p450"/>
    <property type="match status" value="1"/>
</dbReference>
<dbReference type="RefSeq" id="WP_122190107.1">
    <property type="nucleotide sequence ID" value="NZ_RFFH01000010.1"/>
</dbReference>
<keyword evidence="10" id="KW-1185">Reference proteome</keyword>
<dbReference type="OrthoDB" id="5241086at2"/>
<comment type="caution">
    <text evidence="9">The sequence shown here is derived from an EMBL/GenBank/DDBJ whole genome shotgun (WGS) entry which is preliminary data.</text>
</comment>
<keyword evidence="6 8" id="KW-0408">Iron</keyword>
<evidence type="ECO:0000256" key="5">
    <source>
        <dbReference type="ARBA" id="ARBA00023002"/>
    </source>
</evidence>
<keyword evidence="4 8" id="KW-0479">Metal-binding</keyword>
<organism evidence="9 10">
    <name type="scientific">Nocardia stercoris</name>
    <dbReference type="NCBI Taxonomy" id="2483361"/>
    <lineage>
        <taxon>Bacteria</taxon>
        <taxon>Bacillati</taxon>
        <taxon>Actinomycetota</taxon>
        <taxon>Actinomycetes</taxon>
        <taxon>Mycobacteriales</taxon>
        <taxon>Nocardiaceae</taxon>
        <taxon>Nocardia</taxon>
    </lineage>
</organism>
<sequence length="401" mass="44307">METARIDISDPELYRSGNPVQEWARLRAESPVYWNERHDGSGFWSVMTYAPALAVYRNNEDFSSEYGMRLDSDPAAVEACAGKILIVTDPPRHSQLRRVMNSAFGPRATASLAEAMREIIEPLVDEALEKGTVDFVGEIAAQLPAAIICEIMALPQSERHMLVGLTSRVFGASVDGSTGCPVDEIDKTAASSEIFMFYDDLIHHRRKHLGDDVVSALLQGEIDGRKLTDEEIIRNCDGLLTGATETTRHASSHGFLALIENPDQWQRLKTGDAEVATAVEEILRYTSPALHSLRMAKRDVLVGSQQVRAGEPVVVWNTSANRDDAVFPDGDRFDVGRTIGRHLVFGIGEHFCIGAPLARTELTVLLRTLVDKVRTPELAGEIERLHSNFMWGLNYLPVALS</sequence>
<evidence type="ECO:0000256" key="8">
    <source>
        <dbReference type="RuleBase" id="RU000461"/>
    </source>
</evidence>